<name>A0A975R179_9MICC</name>
<dbReference type="RefSeq" id="WP_210226939.1">
    <property type="nucleotide sequence ID" value="NZ_CP076022.1"/>
</dbReference>
<reference evidence="1 2" key="1">
    <citation type="submission" date="2021-05" db="EMBL/GenBank/DDBJ databases">
        <title>Novel species in genus Arthrobacter.</title>
        <authorList>
            <person name="Zhang G."/>
        </authorList>
    </citation>
    <scope>NUCLEOTIDE SEQUENCE [LARGE SCALE GENOMIC DNA]</scope>
    <source>
        <strain evidence="2">zg-ZUI227</strain>
    </source>
</reference>
<evidence type="ECO:0000313" key="1">
    <source>
        <dbReference type="EMBL" id="QWC10221.1"/>
    </source>
</evidence>
<dbReference type="AlphaFoldDB" id="A0A975R179"/>
<dbReference type="SUPFAM" id="SSF50475">
    <property type="entry name" value="FMN-binding split barrel"/>
    <property type="match status" value="1"/>
</dbReference>
<dbReference type="Pfam" id="PF12900">
    <property type="entry name" value="Pyridox_ox_2"/>
    <property type="match status" value="1"/>
</dbReference>
<dbReference type="InterPro" id="IPR012349">
    <property type="entry name" value="Split_barrel_FMN-bd"/>
</dbReference>
<protein>
    <submittedName>
        <fullName evidence="1">Pyridoxamine 5'-phosphate oxidase family protein</fullName>
    </submittedName>
</protein>
<evidence type="ECO:0000313" key="2">
    <source>
        <dbReference type="Proteomes" id="UP000676885"/>
    </source>
</evidence>
<dbReference type="Gene3D" id="2.30.110.10">
    <property type="entry name" value="Electron Transport, Fmn-binding Protein, Chain A"/>
    <property type="match status" value="1"/>
</dbReference>
<dbReference type="Proteomes" id="UP000676885">
    <property type="component" value="Chromosome"/>
</dbReference>
<sequence>MPRPSLQPLAALDWSGRDWEAMMAVDAHGSAGESGSEWDTAASHRSEDLTETECWALLAGNGTGRVAYEDNGRVLVFPVNYVVHEQAVYFRTAREGVLGGGLDFRNASFQIDDHDSTRMDGWSVLLSGRAEAVQDPGLLSALWGRRMDEPWGGGARDVFIGIEPSVLTGRRVGMR</sequence>
<gene>
    <name evidence="1" type="ORF">KKR91_00755</name>
</gene>
<keyword evidence="2" id="KW-1185">Reference proteome</keyword>
<accession>A0A975R179</accession>
<proteinExistence type="predicted"/>
<dbReference type="KEGG" id="ajg:KKR91_00755"/>
<organism evidence="1 2">
    <name type="scientific">Arthrobacter jiangjiafuii</name>
    <dbReference type="NCBI Taxonomy" id="2817475"/>
    <lineage>
        <taxon>Bacteria</taxon>
        <taxon>Bacillati</taxon>
        <taxon>Actinomycetota</taxon>
        <taxon>Actinomycetes</taxon>
        <taxon>Micrococcales</taxon>
        <taxon>Micrococcaceae</taxon>
        <taxon>Arthrobacter</taxon>
    </lineage>
</organism>
<dbReference type="EMBL" id="CP076022">
    <property type="protein sequence ID" value="QWC10221.1"/>
    <property type="molecule type" value="Genomic_DNA"/>
</dbReference>
<dbReference type="InterPro" id="IPR024747">
    <property type="entry name" value="Pyridox_Oxase-rel"/>
</dbReference>